<protein>
    <submittedName>
        <fullName evidence="4">IucA / IucC family protein</fullName>
    </submittedName>
</protein>
<feature type="domain" description="Aerobactin siderophore biosynthesis IucA/IucC-like C-terminal" evidence="3">
    <location>
        <begin position="383"/>
        <end position="528"/>
    </location>
</feature>
<dbReference type="InterPro" id="IPR037455">
    <property type="entry name" value="LucA/IucC-like"/>
</dbReference>
<dbReference type="Proteomes" id="UP000245974">
    <property type="component" value="Unassembled WGS sequence"/>
</dbReference>
<keyword evidence="5" id="KW-1185">Reference proteome</keyword>
<evidence type="ECO:0000313" key="5">
    <source>
        <dbReference type="Proteomes" id="UP000245974"/>
    </source>
</evidence>
<sequence>MLDRIYTAQLQKIIDTLYMENYGDFRSHIDHQSPYLIISLDNKTNLLLKSDKRRSVNPFHIISSDVLIESKSENNISPIALEDVFNYLSQANWWPSPYVEKAIQYWRDNLSNAEKIPSLLAAVSQQISPFIPSELLGLATDRAFHPFAHAKGQLSALFKNQEVKVYWWAFRKNDVIQNMPSTPSQFFDERQQMPFLANYVQDTDQYIALPLLETQHQFLIYEENKYAAINLQHETVIGLPTSSLRTLFFNHDENVHLKLSTNAKTLGAIRSMPARYMCNGYTGYKFLKQLIQQDAILKSKLNLSDETNWWVLGKQEPLVENQGVIGCQIRQFPSLQSNPQLKPVTMSALSCSYLNPWETLNLQGDVWTLLKNLCTDFITTFLTLWSYGVLPECHGQNTLVCYENNQIHSFILRDHDTLRICPSAIEAKGLTTPLYSIDTSTPNSLVLKTQTELLDYFITLGLQINLYPIALAALKYSSHSEIDFWHMLHDIILKFTESQNLDETSKELILEKIFQHQYWPYKQLMTPLLSQEKDSTGMPSRIGQTDNPYHALKIFENTAVGQ</sequence>
<dbReference type="Gene3D" id="1.10.510.40">
    <property type="match status" value="1"/>
</dbReference>
<evidence type="ECO:0000313" key="4">
    <source>
        <dbReference type="EMBL" id="SPL70717.1"/>
    </source>
</evidence>
<dbReference type="RefSeq" id="WP_121974170.1">
    <property type="nucleotide sequence ID" value="NZ_OOGT01000077.1"/>
</dbReference>
<dbReference type="InterPro" id="IPR022770">
    <property type="entry name" value="IucA/IucC-like_C"/>
</dbReference>
<dbReference type="OrthoDB" id="495728at2"/>
<organism evidence="4 5">
    <name type="scientific">Acinetobacter stercoris</name>
    <dbReference type="NCBI Taxonomy" id="2126983"/>
    <lineage>
        <taxon>Bacteria</taxon>
        <taxon>Pseudomonadati</taxon>
        <taxon>Pseudomonadota</taxon>
        <taxon>Gammaproteobacteria</taxon>
        <taxon>Moraxellales</taxon>
        <taxon>Moraxellaceae</taxon>
        <taxon>Acinetobacter</taxon>
    </lineage>
</organism>
<comment type="pathway">
    <text evidence="1">Siderophore biosynthesis.</text>
</comment>
<dbReference type="AlphaFoldDB" id="A0A2U3MZ57"/>
<dbReference type="PANTHER" id="PTHR34384:SF6">
    <property type="entry name" value="STAPHYLOFERRIN B SYNTHASE"/>
    <property type="match status" value="1"/>
</dbReference>
<proteinExistence type="predicted"/>
<evidence type="ECO:0000259" key="3">
    <source>
        <dbReference type="Pfam" id="PF06276"/>
    </source>
</evidence>
<dbReference type="InterPro" id="IPR007310">
    <property type="entry name" value="Aerobactin_biosyn_IucA/IucC_N"/>
</dbReference>
<dbReference type="Pfam" id="PF06276">
    <property type="entry name" value="FhuF"/>
    <property type="match status" value="1"/>
</dbReference>
<evidence type="ECO:0000256" key="1">
    <source>
        <dbReference type="ARBA" id="ARBA00004924"/>
    </source>
</evidence>
<evidence type="ECO:0000259" key="2">
    <source>
        <dbReference type="Pfam" id="PF04183"/>
    </source>
</evidence>
<name>A0A2U3MZ57_9GAMM</name>
<dbReference type="InParanoid" id="A0A2U3MZ57"/>
<dbReference type="GO" id="GO:0016881">
    <property type="term" value="F:acid-amino acid ligase activity"/>
    <property type="evidence" value="ECO:0007669"/>
    <property type="project" value="UniProtKB-ARBA"/>
</dbReference>
<gene>
    <name evidence="4" type="ORF">KPC_1895</name>
</gene>
<dbReference type="EMBL" id="OOGT01000077">
    <property type="protein sequence ID" value="SPL70717.1"/>
    <property type="molecule type" value="Genomic_DNA"/>
</dbReference>
<dbReference type="PANTHER" id="PTHR34384">
    <property type="entry name" value="L-2,3-DIAMINOPROPANOATE--CITRATE LIGASE"/>
    <property type="match status" value="1"/>
</dbReference>
<dbReference type="GO" id="GO:0019290">
    <property type="term" value="P:siderophore biosynthetic process"/>
    <property type="evidence" value="ECO:0007669"/>
    <property type="project" value="InterPro"/>
</dbReference>
<dbReference type="Pfam" id="PF04183">
    <property type="entry name" value="IucA_IucC"/>
    <property type="match status" value="1"/>
</dbReference>
<accession>A0A2U3MZ57</accession>
<reference evidence="5" key="1">
    <citation type="submission" date="2018-03" db="EMBL/GenBank/DDBJ databases">
        <authorList>
            <person name="Blom J."/>
        </authorList>
    </citation>
    <scope>NUCLEOTIDE SEQUENCE [LARGE SCALE GENOMIC DNA]</scope>
    <source>
        <strain evidence="5">KPC-SM-21</strain>
    </source>
</reference>
<feature type="domain" description="Aerobactin siderophore biosynthesis IucA/IucC N-terminal" evidence="2">
    <location>
        <begin position="160"/>
        <end position="349"/>
    </location>
</feature>